<dbReference type="InterPro" id="IPR013154">
    <property type="entry name" value="ADH-like_N"/>
</dbReference>
<dbReference type="InterPro" id="IPR052711">
    <property type="entry name" value="Zinc_ADH-like"/>
</dbReference>
<evidence type="ECO:0000313" key="2">
    <source>
        <dbReference type="EMBL" id="NRT20060.1"/>
    </source>
</evidence>
<dbReference type="EMBL" id="JABSNP010000013">
    <property type="protein sequence ID" value="NRT20060.1"/>
    <property type="molecule type" value="Genomic_DNA"/>
</dbReference>
<keyword evidence="3" id="KW-1185">Reference proteome</keyword>
<dbReference type="Gene3D" id="3.40.50.720">
    <property type="entry name" value="NAD(P)-binding Rossmann-like Domain"/>
    <property type="match status" value="1"/>
</dbReference>
<dbReference type="Gene3D" id="3.90.180.10">
    <property type="entry name" value="Medium-chain alcohol dehydrogenases, catalytic domain"/>
    <property type="match status" value="1"/>
</dbReference>
<evidence type="ECO:0000259" key="1">
    <source>
        <dbReference type="SMART" id="SM00829"/>
    </source>
</evidence>
<dbReference type="Proteomes" id="UP000779507">
    <property type="component" value="Unassembled WGS sequence"/>
</dbReference>
<name>A0ABX2FUH6_9BACT</name>
<dbReference type="PANTHER" id="PTHR45033:SF3">
    <property type="entry name" value="DEHYDROGENASE, PUTATIVE (AFU_ORTHOLOGUE AFUA_2G13270)-RELATED"/>
    <property type="match status" value="1"/>
</dbReference>
<dbReference type="InterPro" id="IPR036291">
    <property type="entry name" value="NAD(P)-bd_dom_sf"/>
</dbReference>
<dbReference type="SUPFAM" id="SSF51735">
    <property type="entry name" value="NAD(P)-binding Rossmann-fold domains"/>
    <property type="match status" value="1"/>
</dbReference>
<reference evidence="2 3" key="1">
    <citation type="submission" date="2020-05" db="EMBL/GenBank/DDBJ databases">
        <title>Genomic Encyclopedia of Type Strains, Phase IV (KMG-V): Genome sequencing to study the core and pangenomes of soil and plant-associated prokaryotes.</title>
        <authorList>
            <person name="Whitman W."/>
        </authorList>
    </citation>
    <scope>NUCLEOTIDE SEQUENCE [LARGE SCALE GENOMIC DNA]</scope>
    <source>
        <strain evidence="2 3">9A</strain>
    </source>
</reference>
<dbReference type="InterPro" id="IPR011032">
    <property type="entry name" value="GroES-like_sf"/>
</dbReference>
<accession>A0ABX2FUH6</accession>
<dbReference type="Pfam" id="PF08240">
    <property type="entry name" value="ADH_N"/>
    <property type="match status" value="1"/>
</dbReference>
<dbReference type="RefSeq" id="WP_173810766.1">
    <property type="nucleotide sequence ID" value="NZ_JABSNP010000013.1"/>
</dbReference>
<gene>
    <name evidence="2" type="ORF">HNP98_002898</name>
</gene>
<dbReference type="Pfam" id="PF00107">
    <property type="entry name" value="ADH_zinc_N"/>
    <property type="match status" value="1"/>
</dbReference>
<sequence>MQAIQLDAVHQPVVLRDVPAPVPGPGEILVRLRAAALNHRDVWIQKGQYAGIALPCTLGADGVGEVAAWGLGVPADAPAVGSRVIVNPGRRWGTSQTAQAKDFVVLGMPDPGTFAEYITAAAQYIRPLPAHLTDAQGAALPLAGLTGYRAAFARARAQPGERVLVTGIGGGVAIVAAQLCVAHGCEVWGTSGSDDKLARLSALGLRGGINYQTDGWARTLVKQAGGPFDVIIDSAGGPAFGALLDAAAPGGRIVFYGGTLGNIPDVPPGKVFWKQLSILGSSMGSEQDFDDLLAFVTEHKLVPVVDGIFPLAEAEAALRRLEAGQQFGKIVLQIA</sequence>
<dbReference type="InterPro" id="IPR020843">
    <property type="entry name" value="ER"/>
</dbReference>
<proteinExistence type="predicted"/>
<organism evidence="2 3">
    <name type="scientific">Hymenobacter caeli</name>
    <dbReference type="NCBI Taxonomy" id="2735894"/>
    <lineage>
        <taxon>Bacteria</taxon>
        <taxon>Pseudomonadati</taxon>
        <taxon>Bacteroidota</taxon>
        <taxon>Cytophagia</taxon>
        <taxon>Cytophagales</taxon>
        <taxon>Hymenobacteraceae</taxon>
        <taxon>Hymenobacter</taxon>
    </lineage>
</organism>
<dbReference type="PANTHER" id="PTHR45033">
    <property type="match status" value="1"/>
</dbReference>
<feature type="domain" description="Enoyl reductase (ER)" evidence="1">
    <location>
        <begin position="8"/>
        <end position="332"/>
    </location>
</feature>
<dbReference type="InterPro" id="IPR013149">
    <property type="entry name" value="ADH-like_C"/>
</dbReference>
<dbReference type="SUPFAM" id="SSF50129">
    <property type="entry name" value="GroES-like"/>
    <property type="match status" value="1"/>
</dbReference>
<protein>
    <submittedName>
        <fullName evidence="2">NADPH:quinone reductase-like Zn-dependent oxidoreductase</fullName>
    </submittedName>
</protein>
<evidence type="ECO:0000313" key="3">
    <source>
        <dbReference type="Proteomes" id="UP000779507"/>
    </source>
</evidence>
<dbReference type="SMART" id="SM00829">
    <property type="entry name" value="PKS_ER"/>
    <property type="match status" value="1"/>
</dbReference>
<comment type="caution">
    <text evidence="2">The sequence shown here is derived from an EMBL/GenBank/DDBJ whole genome shotgun (WGS) entry which is preliminary data.</text>
</comment>